<evidence type="ECO:0000256" key="1">
    <source>
        <dbReference type="ARBA" id="ARBA00004571"/>
    </source>
</evidence>
<dbReference type="Proteomes" id="UP000077667">
    <property type="component" value="Chromosome"/>
</dbReference>
<evidence type="ECO:0000256" key="7">
    <source>
        <dbReference type="PROSITE-ProRule" id="PRU01360"/>
    </source>
</evidence>
<dbReference type="InterPro" id="IPR023997">
    <property type="entry name" value="TonB-dep_OMP_SusC/RagA_CS"/>
</dbReference>
<organism evidence="10 11">
    <name type="scientific">Niabella ginsenosidivorans</name>
    <dbReference type="NCBI Taxonomy" id="1176587"/>
    <lineage>
        <taxon>Bacteria</taxon>
        <taxon>Pseudomonadati</taxon>
        <taxon>Bacteroidota</taxon>
        <taxon>Chitinophagia</taxon>
        <taxon>Chitinophagales</taxon>
        <taxon>Chitinophagaceae</taxon>
        <taxon>Niabella</taxon>
    </lineage>
</organism>
<evidence type="ECO:0000256" key="5">
    <source>
        <dbReference type="ARBA" id="ARBA00023136"/>
    </source>
</evidence>
<dbReference type="InterPro" id="IPR008969">
    <property type="entry name" value="CarboxyPept-like_regulatory"/>
</dbReference>
<dbReference type="KEGG" id="nia:A8C56_04010"/>
<comment type="similarity">
    <text evidence="7">Belongs to the TonB-dependent receptor family.</text>
</comment>
<evidence type="ECO:0000256" key="8">
    <source>
        <dbReference type="SAM" id="SignalP"/>
    </source>
</evidence>
<dbReference type="AlphaFoldDB" id="A0A1A9I0K9"/>
<evidence type="ECO:0000256" key="3">
    <source>
        <dbReference type="ARBA" id="ARBA00022452"/>
    </source>
</evidence>
<keyword evidence="6 7" id="KW-0998">Cell outer membrane</keyword>
<keyword evidence="8" id="KW-0732">Signal</keyword>
<dbReference type="InterPro" id="IPR039426">
    <property type="entry name" value="TonB-dep_rcpt-like"/>
</dbReference>
<dbReference type="Gene3D" id="2.170.130.10">
    <property type="entry name" value="TonB-dependent receptor, plug domain"/>
    <property type="match status" value="1"/>
</dbReference>
<evidence type="ECO:0000259" key="9">
    <source>
        <dbReference type="Pfam" id="PF07715"/>
    </source>
</evidence>
<dbReference type="Gene3D" id="2.60.40.1120">
    <property type="entry name" value="Carboxypeptidase-like, regulatory domain"/>
    <property type="match status" value="1"/>
</dbReference>
<feature type="domain" description="TonB-dependent receptor plug" evidence="9">
    <location>
        <begin position="119"/>
        <end position="229"/>
    </location>
</feature>
<keyword evidence="2 7" id="KW-0813">Transport</keyword>
<feature type="chain" id="PRO_5008389676" description="TonB-dependent receptor plug domain-containing protein" evidence="8">
    <location>
        <begin position="23"/>
        <end position="1060"/>
    </location>
</feature>
<dbReference type="InterPro" id="IPR012910">
    <property type="entry name" value="Plug_dom"/>
</dbReference>
<name>A0A1A9I0K9_9BACT</name>
<evidence type="ECO:0000313" key="10">
    <source>
        <dbReference type="EMBL" id="ANH80261.1"/>
    </source>
</evidence>
<keyword evidence="5 7" id="KW-0472">Membrane</keyword>
<dbReference type="SUPFAM" id="SSF56935">
    <property type="entry name" value="Porins"/>
    <property type="match status" value="1"/>
</dbReference>
<dbReference type="SUPFAM" id="SSF49464">
    <property type="entry name" value="Carboxypeptidase regulatory domain-like"/>
    <property type="match status" value="1"/>
</dbReference>
<dbReference type="Gene3D" id="2.40.170.20">
    <property type="entry name" value="TonB-dependent receptor, beta-barrel domain"/>
    <property type="match status" value="1"/>
</dbReference>
<dbReference type="GO" id="GO:0009279">
    <property type="term" value="C:cell outer membrane"/>
    <property type="evidence" value="ECO:0007669"/>
    <property type="project" value="UniProtKB-SubCell"/>
</dbReference>
<keyword evidence="11" id="KW-1185">Reference proteome</keyword>
<proteinExistence type="inferred from homology"/>
<dbReference type="Pfam" id="PF07715">
    <property type="entry name" value="Plug"/>
    <property type="match status" value="1"/>
</dbReference>
<evidence type="ECO:0000256" key="2">
    <source>
        <dbReference type="ARBA" id="ARBA00022448"/>
    </source>
</evidence>
<protein>
    <recommendedName>
        <fullName evidence="9">TonB-dependent receptor plug domain-containing protein</fullName>
    </recommendedName>
</protein>
<keyword evidence="4 7" id="KW-0812">Transmembrane</keyword>
<dbReference type="InterPro" id="IPR023996">
    <property type="entry name" value="TonB-dep_OMP_SusC/RagA"/>
</dbReference>
<evidence type="ECO:0000256" key="4">
    <source>
        <dbReference type="ARBA" id="ARBA00022692"/>
    </source>
</evidence>
<comment type="subcellular location">
    <subcellularLocation>
        <location evidence="1 7">Cell outer membrane</location>
        <topology evidence="1 7">Multi-pass membrane protein</topology>
    </subcellularLocation>
</comment>
<dbReference type="InterPro" id="IPR036942">
    <property type="entry name" value="Beta-barrel_TonB_sf"/>
</dbReference>
<sequence length="1060" mass="117063">MFYKTILKMMCLLMCACWGLHAAAQTKTISGQAVDDSTGEAVAGVTIKVKNGPQSAVTNGQGIFTMNIPVSGATLQYSHVGYEYGEIKASPSENIRITLHKLDNKLNEVVVIGYGAQKKSHLTGAVGTVNMQSIEDIPAGNLTEALRGQIPGVSVSGGYSRPGQPATISIRNPLYFSKDGGSQDPLYVIDDVIRTKNDFDLLDVSEIENISVLKDAAAAIYGILGSNGVIIVKTKRGRPGRTSINYSSSYGISNATSMPKMLNAYQQAQYMNAYLGGQYDFDTATLNANTNYYTADELDYFKDHSYNWLDMAFQSAFEMRQTLNLSGGSDRATYFAGISYMDENSNFPGLRYKRYSARASTDIKLATGLKLALSLSANMSDKKNTYNKQGGESLDNDWKTLVTASPMFPPEINGLPILIPNAGTSANINNYNYFGVHNSNNYTSTIGNSVNFQANLSYEFPFIKGLKASVAYNKNIANTWGKQYGTYYDVYQFNTLGTHGHILDTTYNRKVSLKNGDFVRLNPTIVNNYQLNGMLNYNRSFGKHDIGFLAGFEQTETFSDGVSGMQEGVLVGGLDNMNFATGTQSASETISETARLSYFGRLDYAYANKYLLQAQLRADASPNFAPEYRWGYFPSASAGWVISAEPFFSGLKQTVNFLKIRGSIGFMGIDNTKPYNWLRSYSIQTGKAAVFGGNNDRGLAVVTNQEIANYAVRWDDQNKYDIGLDASFLRNRLSATLDWYLNYSYNMLAGLTASPSFLIGSALPSENYGKAKVYGVEAALSWKDNIGKNWRYEIGLNTGWNDNRVLVRDVASGIVGTEDDPTGKPTDIGYWGYKYLGMFRSQADIDAYVAKYNITKMLGYTPDRLRPGMLYFEDVRGPLDVTTGKYAPPDGVIDANDEIQLKKRADNRYGFTLNAGISYKSVSLKVQASANWGGINAVESAATKVGKATYINRPAFWSDVWTPDNPDAKYPNPYFSSTYDIPTDFWWRSSTQIRISMINLSYTLPSNLIRKIGLTNARIFYVATNPINLYNPYDYKDNYSGSFDAFPVLRTSSLGISIGL</sequence>
<dbReference type="NCBIfam" id="TIGR04056">
    <property type="entry name" value="OMP_RagA_SusC"/>
    <property type="match status" value="1"/>
</dbReference>
<dbReference type="PROSITE" id="PS52016">
    <property type="entry name" value="TONB_DEPENDENT_REC_3"/>
    <property type="match status" value="1"/>
</dbReference>
<gene>
    <name evidence="10" type="ORF">A8C56_04010</name>
</gene>
<accession>A0A1A9I0K9</accession>
<feature type="signal peptide" evidence="8">
    <location>
        <begin position="1"/>
        <end position="22"/>
    </location>
</feature>
<keyword evidence="3 7" id="KW-1134">Transmembrane beta strand</keyword>
<dbReference type="OrthoDB" id="601301at2"/>
<reference evidence="10 11" key="1">
    <citation type="submission" date="2016-05" db="EMBL/GenBank/DDBJ databases">
        <title>Niabella ginsenosidivorans BS26 whole genome sequencing.</title>
        <authorList>
            <person name="Im W.T."/>
            <person name="Siddiqi M.Z."/>
        </authorList>
    </citation>
    <scope>NUCLEOTIDE SEQUENCE [LARGE SCALE GENOMIC DNA]</scope>
    <source>
        <strain evidence="10 11">BS26</strain>
    </source>
</reference>
<dbReference type="NCBIfam" id="TIGR04057">
    <property type="entry name" value="SusC_RagA_signa"/>
    <property type="match status" value="1"/>
</dbReference>
<evidence type="ECO:0000313" key="11">
    <source>
        <dbReference type="Proteomes" id="UP000077667"/>
    </source>
</evidence>
<dbReference type="Pfam" id="PF13715">
    <property type="entry name" value="CarbopepD_reg_2"/>
    <property type="match status" value="1"/>
</dbReference>
<evidence type="ECO:0000256" key="6">
    <source>
        <dbReference type="ARBA" id="ARBA00023237"/>
    </source>
</evidence>
<dbReference type="EMBL" id="CP015772">
    <property type="protein sequence ID" value="ANH80261.1"/>
    <property type="molecule type" value="Genomic_DNA"/>
</dbReference>
<dbReference type="RefSeq" id="WP_067752381.1">
    <property type="nucleotide sequence ID" value="NZ_CP015772.1"/>
</dbReference>
<dbReference type="InterPro" id="IPR037066">
    <property type="entry name" value="Plug_dom_sf"/>
</dbReference>
<dbReference type="STRING" id="1176587.A8C56_04010"/>